<evidence type="ECO:0000313" key="3">
    <source>
        <dbReference type="EMBL" id="CAG8528002.1"/>
    </source>
</evidence>
<keyword evidence="1" id="KW-0238">DNA-binding</keyword>
<dbReference type="EMBL" id="CAJVQB010001257">
    <property type="protein sequence ID" value="CAG8528002.1"/>
    <property type="molecule type" value="Genomic_DNA"/>
</dbReference>
<dbReference type="Proteomes" id="UP000789901">
    <property type="component" value="Unassembled WGS sequence"/>
</dbReference>
<dbReference type="InterPro" id="IPR010095">
    <property type="entry name" value="Cas12f1-like_TNB"/>
</dbReference>
<feature type="non-terminal residue" evidence="3">
    <location>
        <position position="1"/>
    </location>
</feature>
<dbReference type="PANTHER" id="PTHR36172">
    <property type="match status" value="1"/>
</dbReference>
<evidence type="ECO:0000313" key="4">
    <source>
        <dbReference type="Proteomes" id="UP000789901"/>
    </source>
</evidence>
<dbReference type="InterPro" id="IPR051491">
    <property type="entry name" value="Recombinase/Transposase-rel"/>
</dbReference>
<dbReference type="PANTHER" id="PTHR36172:SF1">
    <property type="entry name" value="RESOLVASE-RELATED"/>
    <property type="match status" value="1"/>
</dbReference>
<organism evidence="3 4">
    <name type="scientific">Gigaspora margarita</name>
    <dbReference type="NCBI Taxonomy" id="4874"/>
    <lineage>
        <taxon>Eukaryota</taxon>
        <taxon>Fungi</taxon>
        <taxon>Fungi incertae sedis</taxon>
        <taxon>Mucoromycota</taxon>
        <taxon>Glomeromycotina</taxon>
        <taxon>Glomeromycetes</taxon>
        <taxon>Diversisporales</taxon>
        <taxon>Gigasporaceae</taxon>
        <taxon>Gigaspora</taxon>
    </lineage>
</organism>
<feature type="domain" description="Cas12f1-like TNB" evidence="2">
    <location>
        <begin position="230"/>
        <end position="293"/>
    </location>
</feature>
<protein>
    <submittedName>
        <fullName evidence="3">12314_t:CDS:1</fullName>
    </submittedName>
</protein>
<dbReference type="Pfam" id="PF07282">
    <property type="entry name" value="Cas12f1-like_TNB"/>
    <property type="match status" value="1"/>
</dbReference>
<gene>
    <name evidence="3" type="ORF">GMARGA_LOCUS3483</name>
</gene>
<reference evidence="3 4" key="1">
    <citation type="submission" date="2021-06" db="EMBL/GenBank/DDBJ databases">
        <authorList>
            <person name="Kallberg Y."/>
            <person name="Tangrot J."/>
            <person name="Rosling A."/>
        </authorList>
    </citation>
    <scope>NUCLEOTIDE SEQUENCE [LARGE SCALE GENOMIC DNA]</scope>
    <source>
        <strain evidence="3 4">120-4 pot B 10/14</strain>
    </source>
</reference>
<keyword evidence="4" id="KW-1185">Reference proteome</keyword>
<sequence>AKKLRTWIDGARWTYNQAVNMHFYHRCQDFNIIKQNCLNDEYIEKNLHLHWLFDTPRAVQSYAIRQYKKAYQIQKKVCEARDYNRKKGQFSFLKHIVSLEKLPKVNNTVIITLDKLGRFYIHISVPLEDRESQTYYNGRTGVRTFATCYDPRGRDVEWGSGDFGRIFRLCKQCDKFKSDLATKKGGKYKRTSQIVVRSLLIPKFRTSDMVKRKNRKICSKTARAMLTWGHYSFREFMKHKSREYYNKNVIICSEEYISKTCGNCGFINNIKGAKRFSCSSCKISIDRGFNGAKYSQISFLVI</sequence>
<proteinExistence type="predicted"/>
<name>A0ABM8W570_GIGMA</name>
<comment type="caution">
    <text evidence="3">The sequence shown here is derived from an EMBL/GenBank/DDBJ whole genome shotgun (WGS) entry which is preliminary data.</text>
</comment>
<evidence type="ECO:0000256" key="1">
    <source>
        <dbReference type="ARBA" id="ARBA00023125"/>
    </source>
</evidence>
<accession>A0ABM8W570</accession>
<evidence type="ECO:0000259" key="2">
    <source>
        <dbReference type="Pfam" id="PF07282"/>
    </source>
</evidence>